<sequence length="222" mass="26015">MQRRRSRAENESSGPGLEKKVRLTELQELARTLKDTGRNVRKSRTVQGKVRRQVAGLRNEIGRLGQVEEKLKSEKRELQDTIDELRKNQKNLDRFEQQLNNYKLELKQSIERQIEKLNTMNRDMKEVSDSYLELIEPDAEKKAVYVEYFSQLLEEADLGAVVNVQDEAQRLVELPYAQVKGFVERLELLLENDDDDNFPTQVTNLLREISADRESKQKKLKK</sequence>
<evidence type="ECO:0000256" key="1">
    <source>
        <dbReference type="SAM" id="Coils"/>
    </source>
</evidence>
<evidence type="ECO:0000313" key="3">
    <source>
        <dbReference type="EMBL" id="QHS93298.1"/>
    </source>
</evidence>
<evidence type="ECO:0000256" key="2">
    <source>
        <dbReference type="SAM" id="MobiDB-lite"/>
    </source>
</evidence>
<organism evidence="3">
    <name type="scientific">viral metagenome</name>
    <dbReference type="NCBI Taxonomy" id="1070528"/>
    <lineage>
        <taxon>unclassified sequences</taxon>
        <taxon>metagenomes</taxon>
        <taxon>organismal metagenomes</taxon>
    </lineage>
</organism>
<dbReference type="Gene3D" id="6.10.250.370">
    <property type="match status" value="1"/>
</dbReference>
<feature type="coiled-coil region" evidence="1">
    <location>
        <begin position="57"/>
        <end position="130"/>
    </location>
</feature>
<accession>A0A6C0BPI1</accession>
<proteinExistence type="predicted"/>
<protein>
    <submittedName>
        <fullName evidence="3">Uncharacterized protein</fullName>
    </submittedName>
</protein>
<reference evidence="3" key="1">
    <citation type="journal article" date="2020" name="Nature">
        <title>Giant virus diversity and host interactions through global metagenomics.</title>
        <authorList>
            <person name="Schulz F."/>
            <person name="Roux S."/>
            <person name="Paez-Espino D."/>
            <person name="Jungbluth S."/>
            <person name="Walsh D.A."/>
            <person name="Denef V.J."/>
            <person name="McMahon K.D."/>
            <person name="Konstantinidis K.T."/>
            <person name="Eloe-Fadrosh E.A."/>
            <person name="Kyrpides N.C."/>
            <person name="Woyke T."/>
        </authorList>
    </citation>
    <scope>NUCLEOTIDE SEQUENCE</scope>
    <source>
        <strain evidence="3">GVMAG-M-3300017989-17</strain>
    </source>
</reference>
<keyword evidence="1" id="KW-0175">Coiled coil</keyword>
<name>A0A6C0BPI1_9ZZZZ</name>
<dbReference type="EMBL" id="MN739202">
    <property type="protein sequence ID" value="QHS93298.1"/>
    <property type="molecule type" value="Genomic_DNA"/>
</dbReference>
<dbReference type="AlphaFoldDB" id="A0A6C0BPI1"/>
<feature type="region of interest" description="Disordered" evidence="2">
    <location>
        <begin position="1"/>
        <end position="23"/>
    </location>
</feature>